<accession>A0A0S3S3G2</accession>
<evidence type="ECO:0008006" key="4">
    <source>
        <dbReference type="Google" id="ProtNLM"/>
    </source>
</evidence>
<protein>
    <recommendedName>
        <fullName evidence="4">Cysteine-rich transmembrane CYSTM domain-containing protein</fullName>
    </recommendedName>
</protein>
<evidence type="ECO:0000313" key="3">
    <source>
        <dbReference type="Proteomes" id="UP000291084"/>
    </source>
</evidence>
<proteinExistence type="predicted"/>
<dbReference type="OrthoDB" id="1436591at2759"/>
<dbReference type="Proteomes" id="UP000291084">
    <property type="component" value="Chromosome 5"/>
</dbReference>
<feature type="region of interest" description="Disordered" evidence="1">
    <location>
        <begin position="57"/>
        <end position="117"/>
    </location>
</feature>
<reference evidence="2 3" key="1">
    <citation type="journal article" date="2015" name="Sci. Rep.">
        <title>The power of single molecule real-time sequencing technology in the de novo assembly of a eukaryotic genome.</title>
        <authorList>
            <person name="Sakai H."/>
            <person name="Naito K."/>
            <person name="Ogiso-Tanaka E."/>
            <person name="Takahashi Y."/>
            <person name="Iseki K."/>
            <person name="Muto C."/>
            <person name="Satou K."/>
            <person name="Teruya K."/>
            <person name="Shiroma A."/>
            <person name="Shimoji M."/>
            <person name="Hirano T."/>
            <person name="Itoh T."/>
            <person name="Kaga A."/>
            <person name="Tomooka N."/>
        </authorList>
    </citation>
    <scope>NUCLEOTIDE SEQUENCE [LARGE SCALE GENOMIC DNA]</scope>
    <source>
        <strain evidence="3">cv. Shumari</strain>
    </source>
</reference>
<evidence type="ECO:0000256" key="1">
    <source>
        <dbReference type="SAM" id="MobiDB-lite"/>
    </source>
</evidence>
<name>A0A0S3S3G2_PHAAN</name>
<keyword evidence="3" id="KW-1185">Reference proteome</keyword>
<feature type="compositionally biased region" description="Pro residues" evidence="1">
    <location>
        <begin position="65"/>
        <end position="85"/>
    </location>
</feature>
<dbReference type="AlphaFoldDB" id="A0A0S3S3G2"/>
<organism evidence="2 3">
    <name type="scientific">Vigna angularis var. angularis</name>
    <dbReference type="NCBI Taxonomy" id="157739"/>
    <lineage>
        <taxon>Eukaryota</taxon>
        <taxon>Viridiplantae</taxon>
        <taxon>Streptophyta</taxon>
        <taxon>Embryophyta</taxon>
        <taxon>Tracheophyta</taxon>
        <taxon>Spermatophyta</taxon>
        <taxon>Magnoliopsida</taxon>
        <taxon>eudicotyledons</taxon>
        <taxon>Gunneridae</taxon>
        <taxon>Pentapetalae</taxon>
        <taxon>rosids</taxon>
        <taxon>fabids</taxon>
        <taxon>Fabales</taxon>
        <taxon>Fabaceae</taxon>
        <taxon>Papilionoideae</taxon>
        <taxon>50 kb inversion clade</taxon>
        <taxon>NPAAA clade</taxon>
        <taxon>indigoferoid/millettioid clade</taxon>
        <taxon>Phaseoleae</taxon>
        <taxon>Vigna</taxon>
    </lineage>
</organism>
<evidence type="ECO:0000313" key="2">
    <source>
        <dbReference type="EMBL" id="BAT87353.1"/>
    </source>
</evidence>
<dbReference type="EMBL" id="AP015038">
    <property type="protein sequence ID" value="BAT87353.1"/>
    <property type="molecule type" value="Genomic_DNA"/>
</dbReference>
<sequence>MRLPEEPGPPEYPGSCPGPPSVLGNFFNGLCSSIYSCFYVVCCCWLLQDCFGAPPEPPSIGVAPPQAPPIPPPPAPEPFRPPPCPLVVSIGPPDWPTSGPPGSPRGSPPGLPHPYWE</sequence>
<gene>
    <name evidence="2" type="primary">Vigan.05G071400</name>
    <name evidence="2" type="ORF">VIGAN_05071400</name>
</gene>
<feature type="compositionally biased region" description="Pro residues" evidence="1">
    <location>
        <begin position="93"/>
        <end position="117"/>
    </location>
</feature>